<dbReference type="GO" id="GO:0006879">
    <property type="term" value="P:intracellular iron ion homeostasis"/>
    <property type="evidence" value="ECO:0007669"/>
    <property type="project" value="UniProtKB-KW"/>
</dbReference>
<accession>A0A0W0TSM7</accession>
<dbReference type="Pfam" id="PF00210">
    <property type="entry name" value="Ferritin"/>
    <property type="match status" value="1"/>
</dbReference>
<dbReference type="InterPro" id="IPR014490">
    <property type="entry name" value="Dps-like"/>
</dbReference>
<feature type="binding site" evidence="3">
    <location>
        <position position="51"/>
    </location>
    <ligand>
        <name>Fe cation</name>
        <dbReference type="ChEBI" id="CHEBI:24875"/>
    </ligand>
</feature>
<keyword evidence="6" id="KW-1185">Reference proteome</keyword>
<dbReference type="CDD" id="cd00657">
    <property type="entry name" value="Ferritin_like"/>
    <property type="match status" value="1"/>
</dbReference>
<feature type="binding site" evidence="3">
    <location>
        <position position="166"/>
    </location>
    <ligand>
        <name>Fe cation</name>
        <dbReference type="ChEBI" id="CHEBI:24875"/>
    </ligand>
</feature>
<dbReference type="PATRIC" id="fig|448.7.peg.987"/>
<dbReference type="Gene3D" id="1.20.1260.10">
    <property type="match status" value="1"/>
</dbReference>
<dbReference type="RefSeq" id="WP_082657121.1">
    <property type="nucleotide sequence ID" value="NZ_CAAAHY010000023.1"/>
</dbReference>
<dbReference type="STRING" id="448.Lery_0942"/>
<evidence type="ECO:0000259" key="4">
    <source>
        <dbReference type="Pfam" id="PF00210"/>
    </source>
</evidence>
<organism evidence="5 6">
    <name type="scientific">Legionella erythra</name>
    <dbReference type="NCBI Taxonomy" id="448"/>
    <lineage>
        <taxon>Bacteria</taxon>
        <taxon>Pseudomonadati</taxon>
        <taxon>Pseudomonadota</taxon>
        <taxon>Gammaproteobacteria</taxon>
        <taxon>Legionellales</taxon>
        <taxon>Legionellaceae</taxon>
        <taxon>Legionella</taxon>
    </lineage>
</organism>
<evidence type="ECO:0000256" key="1">
    <source>
        <dbReference type="ARBA" id="ARBA00022434"/>
    </source>
</evidence>
<reference evidence="5 6" key="1">
    <citation type="submission" date="2015-11" db="EMBL/GenBank/DDBJ databases">
        <title>Genomic analysis of 38 Legionella species identifies large and diverse effector repertoires.</title>
        <authorList>
            <person name="Burstein D."/>
            <person name="Amaro F."/>
            <person name="Zusman T."/>
            <person name="Lifshitz Z."/>
            <person name="Cohen O."/>
            <person name="Gilbert J.A."/>
            <person name="Pupko T."/>
            <person name="Shuman H.A."/>
            <person name="Segal G."/>
        </authorList>
    </citation>
    <scope>NUCLEOTIDE SEQUENCE [LARGE SCALE GENOMIC DNA]</scope>
    <source>
        <strain evidence="5 6">SE-32A-C8</strain>
    </source>
</reference>
<evidence type="ECO:0000313" key="5">
    <source>
        <dbReference type="EMBL" id="KTC98379.1"/>
    </source>
</evidence>
<dbReference type="InterPro" id="IPR008331">
    <property type="entry name" value="Ferritin_DPS_dom"/>
</dbReference>
<comment type="caution">
    <text evidence="5">The sequence shown here is derived from an EMBL/GenBank/DDBJ whole genome shotgun (WGS) entry which is preliminary data.</text>
</comment>
<dbReference type="GO" id="GO:0005829">
    <property type="term" value="C:cytosol"/>
    <property type="evidence" value="ECO:0007669"/>
    <property type="project" value="TreeGrafter"/>
</dbReference>
<dbReference type="PIRSF" id="PIRSF018063">
    <property type="entry name" value="Ferrtn_UCP018063"/>
    <property type="match status" value="1"/>
</dbReference>
<gene>
    <name evidence="5" type="ORF">Lery_0942</name>
</gene>
<feature type="binding site" evidence="3">
    <location>
        <position position="87"/>
    </location>
    <ligand>
        <name>Fe cation</name>
        <dbReference type="ChEBI" id="CHEBI:24875"/>
    </ligand>
</feature>
<dbReference type="InterPro" id="IPR012347">
    <property type="entry name" value="Ferritin-like"/>
</dbReference>
<dbReference type="PANTHER" id="PTHR30295:SF1">
    <property type="entry name" value="DNA PROTECTION DURING STARVATION PROTEIN"/>
    <property type="match status" value="1"/>
</dbReference>
<name>A0A0W0TSM7_LEGER</name>
<dbReference type="InterPro" id="IPR009078">
    <property type="entry name" value="Ferritin-like_SF"/>
</dbReference>
<evidence type="ECO:0000313" key="6">
    <source>
        <dbReference type="Proteomes" id="UP000054773"/>
    </source>
</evidence>
<evidence type="ECO:0000256" key="2">
    <source>
        <dbReference type="ARBA" id="ARBA00023004"/>
    </source>
</evidence>
<feature type="domain" description="Ferritin/DPS" evidence="4">
    <location>
        <begin position="42"/>
        <end position="177"/>
    </location>
</feature>
<dbReference type="AlphaFoldDB" id="A0A0W0TSM7"/>
<dbReference type="SUPFAM" id="SSF47240">
    <property type="entry name" value="Ferritin-like"/>
    <property type="match status" value="1"/>
</dbReference>
<keyword evidence="1" id="KW-0409">Iron storage</keyword>
<sequence>MKSRTMEPTPYDINQIRSEAQKSIGDGAVTADYPLDLTVACKLLNDALATEILCVLRYRHHQIIATGIDCIQVAAEFEEHALEEEQHMLMIAERINQLGGNPDFNPATIMARTATEFVTGTDLETLIKEDLVAERIAIMVYRKLIDWFGDHDPTTRRMLEHILEEEEEHANDLADLLPLKSGYRN</sequence>
<dbReference type="Proteomes" id="UP000054773">
    <property type="component" value="Unassembled WGS sequence"/>
</dbReference>
<proteinExistence type="predicted"/>
<keyword evidence="3" id="KW-0479">Metal-binding</keyword>
<feature type="binding site" evidence="3">
    <location>
        <position position="134"/>
    </location>
    <ligand>
        <name>Fe cation</name>
        <dbReference type="ChEBI" id="CHEBI:24875"/>
    </ligand>
</feature>
<dbReference type="PANTHER" id="PTHR30295">
    <property type="entry name" value="BACTERIOFERRITIN"/>
    <property type="match status" value="1"/>
</dbReference>
<feature type="binding site" evidence="3">
    <location>
        <position position="169"/>
    </location>
    <ligand>
        <name>Fe cation</name>
        <dbReference type="ChEBI" id="CHEBI:24875"/>
    </ligand>
</feature>
<evidence type="ECO:0000256" key="3">
    <source>
        <dbReference type="PIRSR" id="PIRSR018063-50"/>
    </source>
</evidence>
<dbReference type="GO" id="GO:0008199">
    <property type="term" value="F:ferric iron binding"/>
    <property type="evidence" value="ECO:0007669"/>
    <property type="project" value="InterPro"/>
</dbReference>
<protein>
    <submittedName>
        <fullName evidence="5">Bacterioferritin (Cytochrome b1)</fullName>
    </submittedName>
</protein>
<dbReference type="GO" id="GO:0020037">
    <property type="term" value="F:heme binding"/>
    <property type="evidence" value="ECO:0007669"/>
    <property type="project" value="TreeGrafter"/>
</dbReference>
<keyword evidence="2 3" id="KW-0408">Iron</keyword>
<dbReference type="GO" id="GO:0004322">
    <property type="term" value="F:ferroxidase activity"/>
    <property type="evidence" value="ECO:0007669"/>
    <property type="project" value="TreeGrafter"/>
</dbReference>
<dbReference type="EMBL" id="LNYA01000021">
    <property type="protein sequence ID" value="KTC98379.1"/>
    <property type="molecule type" value="Genomic_DNA"/>
</dbReference>